<dbReference type="STRING" id="1037660.A0A066VWS3"/>
<sequence length="837" mass="90876">MVNPVLPEPGEAAQPQPTPPLPVSRPDSVLVLGGGVAGLVTLRNFLKPDLSSSSSHSTSEATGENGRDRQEHGQGLQRKGEPFEHVELWERRDQLGGVWYLDEQVASHEKSVTPYATQGQWPVPVPISASAPDSGQATTSKSISVSNTTPSSLQPQAHPHRPTWPSPAYPQLRGNVLPRFLSYSCAKPFPPPANGEPFPTLAETHAYLLGFAREHGLLGDGSGDATGGRIKTGREVLGAWELPPTRHENESAAAGGPHPKWRSAGWLVLSRQWPTGASAQADAPLEPTLHIDHFSHLALCTGWYDYPIYTSRVPGFEEAKARGFVHHAKWYRGPDAYCSRSGMNTASPTPLGGIATSGVNGTNGFSHVHTREKRIVIVGNGNSANDIAAHIAQMYPDPGHSVSGNRTGKDQPTADAAAAAVPRVYRSIKHKALDIFVNLPDPRIKDVAPIKAYHLREHSDAARRGDATGGTGTDTLDLELEDGTFLRNVDTVILGTGYDGFRYPFVHLLSPSRSAGTELHLQKCDTIRKRAAELVDASRDDVQRAWAHFVQQVSERGILADYAASAGGANAPRTARELQHLLWAEPLDGGDAAVGAFWAPMEQTSSPTFAEPAAARPNGADGSAASHTPSPTGHNPTWAGEDAVTWTPPRVGGLYRHCLLARNPSLACIGLSVSFTPFTSTDTYSWLVRSIWDGSSDAFPDFEAGDGDGKALLRARLQDETHRISLLRERERDVVALERDSFARWKADGCPQRPLEHVPSGLLAYHVFGTDEAAWMRQIRNDVVIAKPWLDLELDDWTAENREKVRLGMYRIKWESLVKARERRLAESKASGSTIAQ</sequence>
<dbReference type="InParanoid" id="A0A066VWS3"/>
<feature type="region of interest" description="Disordered" evidence="4">
    <location>
        <begin position="117"/>
        <end position="167"/>
    </location>
</feature>
<keyword evidence="6" id="KW-1185">Reference proteome</keyword>
<feature type="region of interest" description="Disordered" evidence="4">
    <location>
        <begin position="1"/>
        <end position="27"/>
    </location>
</feature>
<evidence type="ECO:0000256" key="4">
    <source>
        <dbReference type="SAM" id="MobiDB-lite"/>
    </source>
</evidence>
<keyword evidence="2" id="KW-0274">FAD</keyword>
<dbReference type="OrthoDB" id="66881at2759"/>
<name>A0A066VWS3_TILAU</name>
<feature type="compositionally biased region" description="Polar residues" evidence="4">
    <location>
        <begin position="131"/>
        <end position="155"/>
    </location>
</feature>
<dbReference type="HOGENOM" id="CLU_339531_0_0_1"/>
<evidence type="ECO:0008006" key="7">
    <source>
        <dbReference type="Google" id="ProtNLM"/>
    </source>
</evidence>
<feature type="compositionally biased region" description="Basic and acidic residues" evidence="4">
    <location>
        <begin position="65"/>
        <end position="84"/>
    </location>
</feature>
<dbReference type="InterPro" id="IPR036188">
    <property type="entry name" value="FAD/NAD-bd_sf"/>
</dbReference>
<dbReference type="RefSeq" id="XP_013242912.1">
    <property type="nucleotide sequence ID" value="XM_013387458.1"/>
</dbReference>
<evidence type="ECO:0000256" key="3">
    <source>
        <dbReference type="ARBA" id="ARBA00023002"/>
    </source>
</evidence>
<dbReference type="GO" id="GO:0016491">
    <property type="term" value="F:oxidoreductase activity"/>
    <property type="evidence" value="ECO:0007669"/>
    <property type="project" value="UniProtKB-KW"/>
</dbReference>
<evidence type="ECO:0000313" key="5">
    <source>
        <dbReference type="EMBL" id="KDN44738.1"/>
    </source>
</evidence>
<accession>A0A066VWS3</accession>
<gene>
    <name evidence="5" type="ORF">K437DRAFT_294747</name>
</gene>
<dbReference type="PANTHER" id="PTHR23023">
    <property type="entry name" value="DIMETHYLANILINE MONOOXYGENASE"/>
    <property type="match status" value="1"/>
</dbReference>
<feature type="region of interest" description="Disordered" evidence="4">
    <location>
        <begin position="609"/>
        <end position="639"/>
    </location>
</feature>
<protein>
    <recommendedName>
        <fullName evidence="7">FAD/NAD(P)-binding domain-containing protein</fullName>
    </recommendedName>
</protein>
<evidence type="ECO:0000256" key="2">
    <source>
        <dbReference type="ARBA" id="ARBA00022827"/>
    </source>
</evidence>
<feature type="compositionally biased region" description="Polar residues" evidence="4">
    <location>
        <begin position="625"/>
        <end position="635"/>
    </location>
</feature>
<keyword evidence="3" id="KW-0560">Oxidoreductase</keyword>
<dbReference type="EMBL" id="JMSN01000048">
    <property type="protein sequence ID" value="KDN44738.1"/>
    <property type="molecule type" value="Genomic_DNA"/>
</dbReference>
<keyword evidence="1" id="KW-0285">Flavoprotein</keyword>
<dbReference type="InterPro" id="IPR050346">
    <property type="entry name" value="FMO-like"/>
</dbReference>
<dbReference type="Proteomes" id="UP000027361">
    <property type="component" value="Unassembled WGS sequence"/>
</dbReference>
<dbReference type="GeneID" id="25267231"/>
<comment type="caution">
    <text evidence="5">The sequence shown here is derived from an EMBL/GenBank/DDBJ whole genome shotgun (WGS) entry which is preliminary data.</text>
</comment>
<reference evidence="5 6" key="1">
    <citation type="submission" date="2014-05" db="EMBL/GenBank/DDBJ databases">
        <title>Draft genome sequence of a rare smut relative, Tilletiaria anomala UBC 951.</title>
        <authorList>
            <consortium name="DOE Joint Genome Institute"/>
            <person name="Toome M."/>
            <person name="Kuo A."/>
            <person name="Henrissat B."/>
            <person name="Lipzen A."/>
            <person name="Tritt A."/>
            <person name="Yoshinaga Y."/>
            <person name="Zane M."/>
            <person name="Barry K."/>
            <person name="Grigoriev I.V."/>
            <person name="Spatafora J.W."/>
            <person name="Aimea M.C."/>
        </authorList>
    </citation>
    <scope>NUCLEOTIDE SEQUENCE [LARGE SCALE GENOMIC DNA]</scope>
    <source>
        <strain evidence="5 6">UBC 951</strain>
    </source>
</reference>
<evidence type="ECO:0000313" key="6">
    <source>
        <dbReference type="Proteomes" id="UP000027361"/>
    </source>
</evidence>
<dbReference type="Gene3D" id="3.50.50.60">
    <property type="entry name" value="FAD/NAD(P)-binding domain"/>
    <property type="match status" value="3"/>
</dbReference>
<organism evidence="5 6">
    <name type="scientific">Tilletiaria anomala (strain ATCC 24038 / CBS 436.72 / UBC 951)</name>
    <dbReference type="NCBI Taxonomy" id="1037660"/>
    <lineage>
        <taxon>Eukaryota</taxon>
        <taxon>Fungi</taxon>
        <taxon>Dikarya</taxon>
        <taxon>Basidiomycota</taxon>
        <taxon>Ustilaginomycotina</taxon>
        <taxon>Exobasidiomycetes</taxon>
        <taxon>Georgefischeriales</taxon>
        <taxon>Tilletiariaceae</taxon>
        <taxon>Tilletiaria</taxon>
    </lineage>
</organism>
<proteinExistence type="predicted"/>
<dbReference type="SUPFAM" id="SSF51905">
    <property type="entry name" value="FAD/NAD(P)-binding domain"/>
    <property type="match status" value="1"/>
</dbReference>
<dbReference type="AlphaFoldDB" id="A0A066VWS3"/>
<evidence type="ECO:0000256" key="1">
    <source>
        <dbReference type="ARBA" id="ARBA00022630"/>
    </source>
</evidence>
<feature type="region of interest" description="Disordered" evidence="4">
    <location>
        <begin position="47"/>
        <end position="84"/>
    </location>
</feature>